<proteinExistence type="predicted"/>
<feature type="non-terminal residue" evidence="2">
    <location>
        <position position="1"/>
    </location>
</feature>
<protein>
    <recommendedName>
        <fullName evidence="3">PqqD family protein</fullName>
    </recommendedName>
</protein>
<dbReference type="AlphaFoldDB" id="X0XEX8"/>
<accession>X0XEX8</accession>
<evidence type="ECO:0000256" key="1">
    <source>
        <dbReference type="SAM" id="MobiDB-lite"/>
    </source>
</evidence>
<dbReference type="EMBL" id="BARS01040388">
    <property type="protein sequence ID" value="GAG35218.1"/>
    <property type="molecule type" value="Genomic_DNA"/>
</dbReference>
<comment type="caution">
    <text evidence="2">The sequence shown here is derived from an EMBL/GenBank/DDBJ whole genome shotgun (WGS) entry which is preliminary data.</text>
</comment>
<feature type="region of interest" description="Disordered" evidence="1">
    <location>
        <begin position="68"/>
        <end position="92"/>
    </location>
</feature>
<reference evidence="2" key="1">
    <citation type="journal article" date="2014" name="Front. Microbiol.">
        <title>High frequency of phylogenetically diverse reductive dehalogenase-homologous genes in deep subseafloor sedimentary metagenomes.</title>
        <authorList>
            <person name="Kawai M."/>
            <person name="Futagami T."/>
            <person name="Toyoda A."/>
            <person name="Takaki Y."/>
            <person name="Nishi S."/>
            <person name="Hori S."/>
            <person name="Arai W."/>
            <person name="Tsubouchi T."/>
            <person name="Morono Y."/>
            <person name="Uchiyama I."/>
            <person name="Ito T."/>
            <person name="Fujiyama A."/>
            <person name="Inagaki F."/>
            <person name="Takami H."/>
        </authorList>
    </citation>
    <scope>NUCLEOTIDE SEQUENCE</scope>
    <source>
        <strain evidence="2">Expedition CK06-06</strain>
    </source>
</reference>
<gene>
    <name evidence="2" type="ORF">S01H1_61579</name>
</gene>
<dbReference type="InterPro" id="IPR041881">
    <property type="entry name" value="PqqD_sf"/>
</dbReference>
<dbReference type="Pfam" id="PF05402">
    <property type="entry name" value="PqqD"/>
    <property type="match status" value="1"/>
</dbReference>
<evidence type="ECO:0008006" key="3">
    <source>
        <dbReference type="Google" id="ProtNLM"/>
    </source>
</evidence>
<dbReference type="Gene3D" id="1.10.10.1150">
    <property type="entry name" value="Coenzyme PQQ synthesis protein D (PqqD)"/>
    <property type="match status" value="1"/>
</dbReference>
<name>X0XEX8_9ZZZZ</name>
<evidence type="ECO:0000313" key="2">
    <source>
        <dbReference type="EMBL" id="GAG35218.1"/>
    </source>
</evidence>
<organism evidence="2">
    <name type="scientific">marine sediment metagenome</name>
    <dbReference type="NCBI Taxonomy" id="412755"/>
    <lineage>
        <taxon>unclassified sequences</taxon>
        <taxon>metagenomes</taxon>
        <taxon>ecological metagenomes</taxon>
    </lineage>
</organism>
<dbReference type="InterPro" id="IPR008792">
    <property type="entry name" value="PQQD"/>
</dbReference>
<sequence>DLNSGQYFGLNETATAIWKLILSNKSLPEITDEIFKRFQTDSTDLDKDIQETVDDLIAKGLVSEKEDVSPSEIVGEEISPADSTRMPYTKPEVEEHAPIKQVTAGTYTSCGGGHYWYPC</sequence>